<accession>A0A1Y5RUU6</accession>
<dbReference type="PRINTS" id="PR00038">
    <property type="entry name" value="HTHLUXR"/>
</dbReference>
<gene>
    <name evidence="5" type="primary">vjbR</name>
    <name evidence="5" type="ORF">PAM7066_00970</name>
</gene>
<dbReference type="Gene3D" id="1.10.10.10">
    <property type="entry name" value="Winged helix-like DNA-binding domain superfamily/Winged helix DNA-binding domain"/>
    <property type="match status" value="1"/>
</dbReference>
<dbReference type="SUPFAM" id="SSF75516">
    <property type="entry name" value="Pheromone-binding domain of LuxR-like quorum-sensing transcription factors"/>
    <property type="match status" value="1"/>
</dbReference>
<reference evidence="5 6" key="1">
    <citation type="submission" date="2017-03" db="EMBL/GenBank/DDBJ databases">
        <authorList>
            <person name="Afonso C.L."/>
            <person name="Miller P.J."/>
            <person name="Scott M.A."/>
            <person name="Spackman E."/>
            <person name="Goraichik I."/>
            <person name="Dimitrov K.M."/>
            <person name="Suarez D.L."/>
            <person name="Swayne D.E."/>
        </authorList>
    </citation>
    <scope>NUCLEOTIDE SEQUENCE [LARGE SCALE GENOMIC DNA]</scope>
    <source>
        <strain evidence="5 6">CECT 7066</strain>
    </source>
</reference>
<evidence type="ECO:0000313" key="6">
    <source>
        <dbReference type="Proteomes" id="UP000193870"/>
    </source>
</evidence>
<dbReference type="InterPro" id="IPR016032">
    <property type="entry name" value="Sig_transdc_resp-reg_C-effctor"/>
</dbReference>
<proteinExistence type="predicted"/>
<protein>
    <submittedName>
        <fullName evidence="5">HTH-type quorum sensing-dependent transcriptional regulator VjbR</fullName>
    </submittedName>
</protein>
<dbReference type="CDD" id="cd06170">
    <property type="entry name" value="LuxR_C_like"/>
    <property type="match status" value="1"/>
</dbReference>
<dbReference type="AlphaFoldDB" id="A0A1Y5RUU6"/>
<organism evidence="5 6">
    <name type="scientific">Palleronia marisminoris</name>
    <dbReference type="NCBI Taxonomy" id="315423"/>
    <lineage>
        <taxon>Bacteria</taxon>
        <taxon>Pseudomonadati</taxon>
        <taxon>Pseudomonadota</taxon>
        <taxon>Alphaproteobacteria</taxon>
        <taxon>Rhodobacterales</taxon>
        <taxon>Roseobacteraceae</taxon>
        <taxon>Palleronia</taxon>
    </lineage>
</organism>
<evidence type="ECO:0000256" key="1">
    <source>
        <dbReference type="ARBA" id="ARBA00023015"/>
    </source>
</evidence>
<dbReference type="STRING" id="315423.SAMN04488020_102311"/>
<dbReference type="GO" id="GO:0006355">
    <property type="term" value="P:regulation of DNA-templated transcription"/>
    <property type="evidence" value="ECO:0007669"/>
    <property type="project" value="InterPro"/>
</dbReference>
<dbReference type="GO" id="GO:0003677">
    <property type="term" value="F:DNA binding"/>
    <property type="evidence" value="ECO:0007669"/>
    <property type="project" value="UniProtKB-KW"/>
</dbReference>
<dbReference type="SUPFAM" id="SSF46894">
    <property type="entry name" value="C-terminal effector domain of the bipartite response regulators"/>
    <property type="match status" value="1"/>
</dbReference>
<dbReference type="RefSeq" id="WP_085852996.1">
    <property type="nucleotide sequence ID" value="NZ_FOPF01000002.1"/>
</dbReference>
<evidence type="ECO:0000313" key="5">
    <source>
        <dbReference type="EMBL" id="SLN25655.1"/>
    </source>
</evidence>
<dbReference type="InterPro" id="IPR036693">
    <property type="entry name" value="TF_LuxR_autoind-bd_dom_sf"/>
</dbReference>
<keyword evidence="6" id="KW-1185">Reference proteome</keyword>
<dbReference type="InterPro" id="IPR036388">
    <property type="entry name" value="WH-like_DNA-bd_sf"/>
</dbReference>
<dbReference type="Pfam" id="PF03472">
    <property type="entry name" value="Autoind_bind"/>
    <property type="match status" value="1"/>
</dbReference>
<dbReference type="Gene3D" id="3.30.450.80">
    <property type="entry name" value="Transcription factor LuxR-like, autoinducer-binding domain"/>
    <property type="match status" value="1"/>
</dbReference>
<dbReference type="OrthoDB" id="9803630at2"/>
<name>A0A1Y5RUU6_9RHOB</name>
<dbReference type="Proteomes" id="UP000193870">
    <property type="component" value="Unassembled WGS sequence"/>
</dbReference>
<sequence length="244" mass="26905">MLLEILSPDDAVAAAIEDMDGARSIPELETRIAQVRDEIRATHLLYHWVNTGGELVGAGTYTHAWRAHYMAENFQAVDPVIRAASQGFHAFEWAHLDWSGKRAQKLAADAQRFSLGNNGLTIPIHGPRAQFAHLTVTLEGSQEDWDLFKDRTGRALILLGHFVNRKVLEVCGYLDTSEEVSLSPRETDALKYLAMGISRARVADQLGISEHTLRVYIESARHKLGAANTTGAIAKAVRLGLILT</sequence>
<dbReference type="PROSITE" id="PS50043">
    <property type="entry name" value="HTH_LUXR_2"/>
    <property type="match status" value="1"/>
</dbReference>
<dbReference type="InterPro" id="IPR000792">
    <property type="entry name" value="Tscrpt_reg_LuxR_C"/>
</dbReference>
<evidence type="ECO:0000256" key="2">
    <source>
        <dbReference type="ARBA" id="ARBA00023125"/>
    </source>
</evidence>
<dbReference type="PANTHER" id="PTHR44688:SF16">
    <property type="entry name" value="DNA-BINDING TRANSCRIPTIONAL ACTIVATOR DEVR_DOSR"/>
    <property type="match status" value="1"/>
</dbReference>
<keyword evidence="2" id="KW-0238">DNA-binding</keyword>
<evidence type="ECO:0000259" key="4">
    <source>
        <dbReference type="PROSITE" id="PS50043"/>
    </source>
</evidence>
<dbReference type="InterPro" id="IPR005143">
    <property type="entry name" value="TF_LuxR_autoind-bd_dom"/>
</dbReference>
<dbReference type="SMART" id="SM00421">
    <property type="entry name" value="HTH_LUXR"/>
    <property type="match status" value="1"/>
</dbReference>
<keyword evidence="1" id="KW-0805">Transcription regulation</keyword>
<dbReference type="PANTHER" id="PTHR44688">
    <property type="entry name" value="DNA-BINDING TRANSCRIPTIONAL ACTIVATOR DEVR_DOSR"/>
    <property type="match status" value="1"/>
</dbReference>
<dbReference type="EMBL" id="FWFV01000002">
    <property type="protein sequence ID" value="SLN25655.1"/>
    <property type="molecule type" value="Genomic_DNA"/>
</dbReference>
<dbReference type="Pfam" id="PF00196">
    <property type="entry name" value="GerE"/>
    <property type="match status" value="1"/>
</dbReference>
<keyword evidence="3" id="KW-0804">Transcription</keyword>
<evidence type="ECO:0000256" key="3">
    <source>
        <dbReference type="ARBA" id="ARBA00023163"/>
    </source>
</evidence>
<feature type="domain" description="HTH luxR-type" evidence="4">
    <location>
        <begin position="175"/>
        <end position="240"/>
    </location>
</feature>